<feature type="domain" description="CBS" evidence="3">
    <location>
        <begin position="101"/>
        <end position="157"/>
    </location>
</feature>
<dbReference type="SMART" id="SM00116">
    <property type="entry name" value="CBS"/>
    <property type="match status" value="2"/>
</dbReference>
<dbReference type="InterPro" id="IPR046342">
    <property type="entry name" value="CBS_dom_sf"/>
</dbReference>
<dbReference type="Proteomes" id="UP001162734">
    <property type="component" value="Chromosome"/>
</dbReference>
<dbReference type="Pfam" id="PF00571">
    <property type="entry name" value="CBS"/>
    <property type="match status" value="2"/>
</dbReference>
<reference evidence="5" key="1">
    <citation type="journal article" date="2022" name="Int. J. Syst. Evol. Microbiol.">
        <title>Anaeromyxobacter oryzae sp. nov., Anaeromyxobacter diazotrophicus sp. nov. and Anaeromyxobacter paludicola sp. nov., isolated from paddy soils.</title>
        <authorList>
            <person name="Itoh H."/>
            <person name="Xu Z."/>
            <person name="Mise K."/>
            <person name="Masuda Y."/>
            <person name="Ushijima N."/>
            <person name="Hayakawa C."/>
            <person name="Shiratori Y."/>
            <person name="Senoo K."/>
        </authorList>
    </citation>
    <scope>NUCLEOTIDE SEQUENCE [LARGE SCALE GENOMIC DNA]</scope>
    <source>
        <strain evidence="5">Red630</strain>
    </source>
</reference>
<feature type="domain" description="CBS" evidence="3">
    <location>
        <begin position="161"/>
        <end position="218"/>
    </location>
</feature>
<dbReference type="InterPro" id="IPR000644">
    <property type="entry name" value="CBS_dom"/>
</dbReference>
<dbReference type="InterPro" id="IPR051257">
    <property type="entry name" value="Diverse_CBS-Domain"/>
</dbReference>
<evidence type="ECO:0000259" key="3">
    <source>
        <dbReference type="PROSITE" id="PS51371"/>
    </source>
</evidence>
<protein>
    <recommendedName>
        <fullName evidence="3">CBS domain-containing protein</fullName>
    </recommendedName>
</protein>
<gene>
    <name evidence="4" type="ORF">AMPC_11380</name>
</gene>
<keyword evidence="5" id="KW-1185">Reference proteome</keyword>
<name>A0ABM7X856_9BACT</name>
<accession>A0ABM7X856</accession>
<dbReference type="PANTHER" id="PTHR43080">
    <property type="entry name" value="CBS DOMAIN-CONTAINING PROTEIN CBSX3, MITOCHONDRIAL"/>
    <property type="match status" value="1"/>
</dbReference>
<dbReference type="Gene3D" id="3.10.580.10">
    <property type="entry name" value="CBS-domain"/>
    <property type="match status" value="2"/>
</dbReference>
<dbReference type="CDD" id="cd02205">
    <property type="entry name" value="CBS_pair_SF"/>
    <property type="match status" value="1"/>
</dbReference>
<dbReference type="PANTHER" id="PTHR43080:SF29">
    <property type="entry name" value="OS02G0818000 PROTEIN"/>
    <property type="match status" value="1"/>
</dbReference>
<evidence type="ECO:0000313" key="5">
    <source>
        <dbReference type="Proteomes" id="UP001162734"/>
    </source>
</evidence>
<evidence type="ECO:0000256" key="2">
    <source>
        <dbReference type="PROSITE-ProRule" id="PRU00703"/>
    </source>
</evidence>
<evidence type="ECO:0000256" key="1">
    <source>
        <dbReference type="ARBA" id="ARBA00023122"/>
    </source>
</evidence>
<keyword evidence="1 2" id="KW-0129">CBS domain</keyword>
<dbReference type="PROSITE" id="PS51371">
    <property type="entry name" value="CBS"/>
    <property type="match status" value="2"/>
</dbReference>
<evidence type="ECO:0000313" key="4">
    <source>
        <dbReference type="EMBL" id="BDG08025.1"/>
    </source>
</evidence>
<organism evidence="4 5">
    <name type="scientific">Anaeromyxobacter paludicola</name>
    <dbReference type="NCBI Taxonomy" id="2918171"/>
    <lineage>
        <taxon>Bacteria</taxon>
        <taxon>Pseudomonadati</taxon>
        <taxon>Myxococcota</taxon>
        <taxon>Myxococcia</taxon>
        <taxon>Myxococcales</taxon>
        <taxon>Cystobacterineae</taxon>
        <taxon>Anaeromyxobacteraceae</taxon>
        <taxon>Anaeromyxobacter</taxon>
    </lineage>
</organism>
<proteinExistence type="predicted"/>
<dbReference type="SUPFAM" id="SSF54631">
    <property type="entry name" value="CBS-domain pair"/>
    <property type="match status" value="1"/>
</dbReference>
<dbReference type="RefSeq" id="WP_248345126.1">
    <property type="nucleotide sequence ID" value="NZ_AP025592.1"/>
</dbReference>
<sequence length="228" mass="23394">MTASSQPHLRARALEIHALQILSAGGRWTTVSSVRCPDRRQSMALDLCLSCDRSGGITGAPAGADRFVDCHGAGPDLRPAARDAADPEPSAADRTAVGALCARGVVAVRSDLPLAEVAPLLLERDLDALPVVDAEGRPLGIVSKTDLLRPGAGDATVFDGMTHAALTVPEGAPVSEAASLMAANGVHQLPVVDGEGKVVGLLGSLEVLRWLVQQDGALLPSAGNLQGR</sequence>
<dbReference type="EMBL" id="AP025592">
    <property type="protein sequence ID" value="BDG08025.1"/>
    <property type="molecule type" value="Genomic_DNA"/>
</dbReference>